<evidence type="ECO:0000313" key="3">
    <source>
        <dbReference type="RefSeq" id="XP_027202806.1"/>
    </source>
</evidence>
<dbReference type="PROSITE" id="PS50304">
    <property type="entry name" value="TUDOR"/>
    <property type="match status" value="1"/>
</dbReference>
<keyword evidence="2" id="KW-1185">Reference proteome</keyword>
<organism evidence="2 3">
    <name type="scientific">Dermatophagoides pteronyssinus</name>
    <name type="common">European house dust mite</name>
    <dbReference type="NCBI Taxonomy" id="6956"/>
    <lineage>
        <taxon>Eukaryota</taxon>
        <taxon>Metazoa</taxon>
        <taxon>Ecdysozoa</taxon>
        <taxon>Arthropoda</taxon>
        <taxon>Chelicerata</taxon>
        <taxon>Arachnida</taxon>
        <taxon>Acari</taxon>
        <taxon>Acariformes</taxon>
        <taxon>Sarcoptiformes</taxon>
        <taxon>Astigmata</taxon>
        <taxon>Psoroptidia</taxon>
        <taxon>Analgoidea</taxon>
        <taxon>Pyroglyphidae</taxon>
        <taxon>Dermatophagoidinae</taxon>
        <taxon>Dermatophagoides</taxon>
    </lineage>
</organism>
<dbReference type="OrthoDB" id="79171at2759"/>
<reference evidence="3" key="1">
    <citation type="submission" date="2025-08" db="UniProtKB">
        <authorList>
            <consortium name="RefSeq"/>
        </authorList>
    </citation>
    <scope>IDENTIFICATION</scope>
    <source>
        <strain evidence="3">Airmid</strain>
    </source>
</reference>
<gene>
    <name evidence="3" type="primary">LOC113796702</name>
</gene>
<evidence type="ECO:0000313" key="2">
    <source>
        <dbReference type="Proteomes" id="UP000515146"/>
    </source>
</evidence>
<dbReference type="InterPro" id="IPR002999">
    <property type="entry name" value="Tudor"/>
</dbReference>
<dbReference type="KEGG" id="dpte:113796702"/>
<dbReference type="SMART" id="SM00333">
    <property type="entry name" value="TUDOR"/>
    <property type="match status" value="1"/>
</dbReference>
<dbReference type="Gene3D" id="2.30.30.140">
    <property type="match status" value="1"/>
</dbReference>
<accession>A0A6P6YD25</accession>
<name>A0A6P6YD25_DERPT</name>
<dbReference type="RefSeq" id="XP_027202806.1">
    <property type="nucleotide sequence ID" value="XM_027347005.1"/>
</dbReference>
<proteinExistence type="predicted"/>
<dbReference type="SUPFAM" id="SSF63748">
    <property type="entry name" value="Tudor/PWWP/MBT"/>
    <property type="match status" value="1"/>
</dbReference>
<dbReference type="InParanoid" id="A0A6P6YD25"/>
<dbReference type="Proteomes" id="UP000515146">
    <property type="component" value="Unplaced"/>
</dbReference>
<evidence type="ECO:0000259" key="1">
    <source>
        <dbReference type="PROSITE" id="PS50304"/>
    </source>
</evidence>
<sequence>MADKQTTQAEIYHFLCEYYNYILSFKLVLKDEPNDLETLNLLKDAEVILDFWTKTDPSNIVNACGYIKSSNSYGKILGITQYDSENKKIESVDVEIFQEIDDENRVANIKFSDIKLRKTIDETLLKKTNKLECLFEEDGMWYLCEIIDVNKDLVKINYIDYNTVEEVRRDRLRIVTKTSENNMDESEEKIMTHNGYIIPKSVIVRPGDSAEVKEQKRNKLSKIKYEQKKMKRNEEIQSRVQSWKEHKKNIKKNTNNNKKYSLDEIKLSFIMI</sequence>
<dbReference type="CDD" id="cd04508">
    <property type="entry name" value="Tudor_SF"/>
    <property type="match status" value="1"/>
</dbReference>
<feature type="domain" description="Tudor" evidence="1">
    <location>
        <begin position="126"/>
        <end position="182"/>
    </location>
</feature>
<dbReference type="Pfam" id="PF00567">
    <property type="entry name" value="TUDOR"/>
    <property type="match status" value="1"/>
</dbReference>
<dbReference type="AlphaFoldDB" id="A0A6P6YD25"/>
<protein>
    <submittedName>
        <fullName evidence="3">Uncharacterized protein LOC113796702</fullName>
    </submittedName>
</protein>